<dbReference type="PANTHER" id="PTHR47794:SF1">
    <property type="entry name" value="VACUOLAR PROTEIN SORTING-ASSOCIATED PROTEIN 27"/>
    <property type="match status" value="1"/>
</dbReference>
<gene>
    <name evidence="8" type="ORF">H257_05178</name>
</gene>
<dbReference type="STRING" id="112090.W4GUL9"/>
<keyword evidence="5" id="KW-0802">TPR repeat</keyword>
<protein>
    <recommendedName>
        <fullName evidence="7">FYVE-type domain-containing protein</fullName>
    </recommendedName>
</protein>
<dbReference type="Gene3D" id="3.30.40.10">
    <property type="entry name" value="Zinc/RING finger domain, C3HC4 (zinc finger)"/>
    <property type="match status" value="1"/>
</dbReference>
<dbReference type="Pfam" id="PF13181">
    <property type="entry name" value="TPR_8"/>
    <property type="match status" value="1"/>
</dbReference>
<dbReference type="GO" id="GO:0043130">
    <property type="term" value="F:ubiquitin binding"/>
    <property type="evidence" value="ECO:0007669"/>
    <property type="project" value="TreeGrafter"/>
</dbReference>
<evidence type="ECO:0000256" key="1">
    <source>
        <dbReference type="ARBA" id="ARBA00022723"/>
    </source>
</evidence>
<evidence type="ECO:0000313" key="8">
    <source>
        <dbReference type="EMBL" id="ETV82588.1"/>
    </source>
</evidence>
<dbReference type="CDD" id="cd15760">
    <property type="entry name" value="FYVE_scVPS27p_like"/>
    <property type="match status" value="1"/>
</dbReference>
<dbReference type="SMART" id="SM00064">
    <property type="entry name" value="FYVE"/>
    <property type="match status" value="1"/>
</dbReference>
<keyword evidence="1" id="KW-0479">Metal-binding</keyword>
<dbReference type="InterPro" id="IPR013083">
    <property type="entry name" value="Znf_RING/FYVE/PHD"/>
</dbReference>
<dbReference type="SUPFAM" id="SSF48403">
    <property type="entry name" value="Ankyrin repeat"/>
    <property type="match status" value="1"/>
</dbReference>
<evidence type="ECO:0000256" key="3">
    <source>
        <dbReference type="ARBA" id="ARBA00022833"/>
    </source>
</evidence>
<dbReference type="InterPro" id="IPR036770">
    <property type="entry name" value="Ankyrin_rpt-contain_sf"/>
</dbReference>
<dbReference type="Pfam" id="PF01363">
    <property type="entry name" value="FYVE"/>
    <property type="match status" value="1"/>
</dbReference>
<dbReference type="GO" id="GO:0032266">
    <property type="term" value="F:phosphatidylinositol-3-phosphate binding"/>
    <property type="evidence" value="ECO:0007669"/>
    <property type="project" value="TreeGrafter"/>
</dbReference>
<sequence>MVRNLRNLILHSAGYSQISRRRRTLFRAALVMTTMKKSDVIRLAEGCKWVELRSLIEKDPSAAQERDRFGMIPLHWACTDPNTPQDVLMLLLKAYPAGARLMNSGKMLPLHIAIKAQASIEWLQALLANYPDAAIALTPAKEDVVALAKKYRLPSISINLLEEMRDHVQKTSGYRSGSHTTDEDAEDFDDGNRSDSILITTTSSRFDARSYSTASSRPYESFSSEQHHSLHMTPTEIDDPITVPNTSTSSQGIYTVPLPPRWTNAPTCHICASKFGTFKKRHHCRNCGQSICTDHSAKHKMKLPHVGLTTRQRVCVLCHDKITNAPAAALVRPHMHSTDTATTSTTSAINLFPSQRAYPPMPASSRSLMRPVVMTTTTTQPSLPSYGYQPVAPQRSASYGSKTNISHLFNPQNAHKDSVIQDMNLQVQLLQQQVTKLMEEKQQAEEALLVTRRQTSSSDDNATQSEQFRSVHSDVVRPSWEEPHFPNIPDDPPPPPPPVAVLPRETSLTDHDLLGDTYARNTYDDAGEFYRDSRFTLDDRDTFFDKYVAPLAARPLQQQQVLQELAEIEDDIERTSIADHVGQHEQPQEQVAAEVSPEDETDDDIQEVDTLLTLGVAMLQQGCASGAVAAFERAVELMPLDPLLHSYLGKACYEDEDMDRAIAAIERSLDLEASAANWTLLGKMLFEKGDHDKAIDAYQRSLEMQKRVGA</sequence>
<dbReference type="GeneID" id="20807174"/>
<dbReference type="RefSeq" id="XP_009828257.1">
    <property type="nucleotide sequence ID" value="XM_009829955.1"/>
</dbReference>
<dbReference type="Pfam" id="PF13432">
    <property type="entry name" value="TPR_16"/>
    <property type="match status" value="1"/>
</dbReference>
<evidence type="ECO:0000256" key="2">
    <source>
        <dbReference type="ARBA" id="ARBA00022771"/>
    </source>
</evidence>
<dbReference type="GO" id="GO:0043328">
    <property type="term" value="P:protein transport to vacuole involved in ubiquitin-dependent protein catabolic process via the multivesicular body sorting pathway"/>
    <property type="evidence" value="ECO:0007669"/>
    <property type="project" value="TreeGrafter"/>
</dbReference>
<dbReference type="PROSITE" id="PS50178">
    <property type="entry name" value="ZF_FYVE"/>
    <property type="match status" value="1"/>
</dbReference>
<dbReference type="FunFam" id="3.30.40.10:FF:000345">
    <property type="entry name" value="Vacuolar protein sorting-associated protein 27"/>
    <property type="match status" value="1"/>
</dbReference>
<dbReference type="VEuPathDB" id="FungiDB:H257_05178"/>
<evidence type="ECO:0000256" key="5">
    <source>
        <dbReference type="PROSITE-ProRule" id="PRU00339"/>
    </source>
</evidence>
<feature type="region of interest" description="Disordered" evidence="6">
    <location>
        <begin position="451"/>
        <end position="473"/>
    </location>
</feature>
<organism evidence="8">
    <name type="scientific">Aphanomyces astaci</name>
    <name type="common">Crayfish plague agent</name>
    <dbReference type="NCBI Taxonomy" id="112090"/>
    <lineage>
        <taxon>Eukaryota</taxon>
        <taxon>Sar</taxon>
        <taxon>Stramenopiles</taxon>
        <taxon>Oomycota</taxon>
        <taxon>Saprolegniomycetes</taxon>
        <taxon>Saprolegniales</taxon>
        <taxon>Verrucalvaceae</taxon>
        <taxon>Aphanomyces</taxon>
    </lineage>
</organism>
<dbReference type="GO" id="GO:0033565">
    <property type="term" value="C:ESCRT-0 complex"/>
    <property type="evidence" value="ECO:0007669"/>
    <property type="project" value="TreeGrafter"/>
</dbReference>
<proteinExistence type="predicted"/>
<dbReference type="InterPro" id="IPR011011">
    <property type="entry name" value="Znf_FYVE_PHD"/>
</dbReference>
<feature type="domain" description="FYVE-type" evidence="7">
    <location>
        <begin position="262"/>
        <end position="323"/>
    </location>
</feature>
<feature type="region of interest" description="Disordered" evidence="6">
    <location>
        <begin position="580"/>
        <end position="601"/>
    </location>
</feature>
<feature type="region of interest" description="Disordered" evidence="6">
    <location>
        <begin position="217"/>
        <end position="248"/>
    </location>
</feature>
<feature type="compositionally biased region" description="Polar residues" evidence="6">
    <location>
        <begin position="170"/>
        <end position="179"/>
    </location>
</feature>
<dbReference type="SUPFAM" id="SSF48452">
    <property type="entry name" value="TPR-like"/>
    <property type="match status" value="1"/>
</dbReference>
<name>W4GUL9_APHAT</name>
<dbReference type="GO" id="GO:0008270">
    <property type="term" value="F:zinc ion binding"/>
    <property type="evidence" value="ECO:0007669"/>
    <property type="project" value="UniProtKB-KW"/>
</dbReference>
<dbReference type="OrthoDB" id="1926212at2759"/>
<feature type="repeat" description="TPR" evidence="5">
    <location>
        <begin position="608"/>
        <end position="641"/>
    </location>
</feature>
<dbReference type="InterPro" id="IPR017455">
    <property type="entry name" value="Znf_FYVE-rel"/>
</dbReference>
<dbReference type="SMART" id="SM00028">
    <property type="entry name" value="TPR"/>
    <property type="match status" value="3"/>
</dbReference>
<evidence type="ECO:0000256" key="6">
    <source>
        <dbReference type="SAM" id="MobiDB-lite"/>
    </source>
</evidence>
<dbReference type="AlphaFoldDB" id="W4GUL9"/>
<dbReference type="Gene3D" id="1.25.40.20">
    <property type="entry name" value="Ankyrin repeat-containing domain"/>
    <property type="match status" value="1"/>
</dbReference>
<dbReference type="Gene3D" id="1.25.40.10">
    <property type="entry name" value="Tetratricopeptide repeat domain"/>
    <property type="match status" value="1"/>
</dbReference>
<feature type="region of interest" description="Disordered" evidence="6">
    <location>
        <begin position="170"/>
        <end position="194"/>
    </location>
</feature>
<keyword evidence="2 4" id="KW-0863">Zinc-finger</keyword>
<feature type="repeat" description="TPR" evidence="5">
    <location>
        <begin position="675"/>
        <end position="708"/>
    </location>
</feature>
<dbReference type="SUPFAM" id="SSF57903">
    <property type="entry name" value="FYVE/PHD zinc finger"/>
    <property type="match status" value="1"/>
</dbReference>
<evidence type="ECO:0000256" key="4">
    <source>
        <dbReference type="PROSITE-ProRule" id="PRU00091"/>
    </source>
</evidence>
<feature type="compositionally biased region" description="Polar residues" evidence="6">
    <location>
        <begin position="452"/>
        <end position="468"/>
    </location>
</feature>
<dbReference type="PROSITE" id="PS50005">
    <property type="entry name" value="TPR"/>
    <property type="match status" value="2"/>
</dbReference>
<reference evidence="8" key="1">
    <citation type="submission" date="2013-12" db="EMBL/GenBank/DDBJ databases">
        <title>The Genome Sequence of Aphanomyces astaci APO3.</title>
        <authorList>
            <consortium name="The Broad Institute Genomics Platform"/>
            <person name="Russ C."/>
            <person name="Tyler B."/>
            <person name="van West P."/>
            <person name="Dieguez-Uribeondo J."/>
            <person name="Young S.K."/>
            <person name="Zeng Q."/>
            <person name="Gargeya S."/>
            <person name="Fitzgerald M."/>
            <person name="Abouelleil A."/>
            <person name="Alvarado L."/>
            <person name="Chapman S.B."/>
            <person name="Gainer-Dewar J."/>
            <person name="Goldberg J."/>
            <person name="Griggs A."/>
            <person name="Gujja S."/>
            <person name="Hansen M."/>
            <person name="Howarth C."/>
            <person name="Imamovic A."/>
            <person name="Ireland A."/>
            <person name="Larimer J."/>
            <person name="McCowan C."/>
            <person name="Murphy C."/>
            <person name="Pearson M."/>
            <person name="Poon T.W."/>
            <person name="Priest M."/>
            <person name="Roberts A."/>
            <person name="Saif S."/>
            <person name="Shea T."/>
            <person name="Sykes S."/>
            <person name="Wortman J."/>
            <person name="Nusbaum C."/>
            <person name="Birren B."/>
        </authorList>
    </citation>
    <scope>NUCLEOTIDE SEQUENCE [LARGE SCALE GENOMIC DNA]</scope>
    <source>
        <strain evidence="8">APO3</strain>
    </source>
</reference>
<keyword evidence="3" id="KW-0862">Zinc</keyword>
<accession>W4GUL9</accession>
<dbReference type="InterPro" id="IPR000306">
    <property type="entry name" value="Znf_FYVE"/>
</dbReference>
<dbReference type="InterPro" id="IPR011990">
    <property type="entry name" value="TPR-like_helical_dom_sf"/>
</dbReference>
<dbReference type="InterPro" id="IPR019734">
    <property type="entry name" value="TPR_rpt"/>
</dbReference>
<dbReference type="PANTHER" id="PTHR47794">
    <property type="entry name" value="VACUOLAR PROTEIN SORTING-ASSOCIATED PROTEIN 27"/>
    <property type="match status" value="1"/>
</dbReference>
<evidence type="ECO:0000259" key="7">
    <source>
        <dbReference type="PROSITE" id="PS50178"/>
    </source>
</evidence>
<dbReference type="GO" id="GO:0006623">
    <property type="term" value="P:protein targeting to vacuole"/>
    <property type="evidence" value="ECO:0007669"/>
    <property type="project" value="TreeGrafter"/>
</dbReference>
<dbReference type="EMBL" id="KI913122">
    <property type="protein sequence ID" value="ETV82588.1"/>
    <property type="molecule type" value="Genomic_DNA"/>
</dbReference>